<dbReference type="Proteomes" id="UP000054805">
    <property type="component" value="Unassembled WGS sequence"/>
</dbReference>
<keyword evidence="1" id="KW-0645">Protease</keyword>
<protein>
    <submittedName>
        <fullName evidence="1">26S protease regulatory subunit 6A-like protein B</fullName>
    </submittedName>
</protein>
<dbReference type="AlphaFoldDB" id="A0A0V1H8K3"/>
<dbReference type="InterPro" id="IPR012340">
    <property type="entry name" value="NA-bd_OB-fold"/>
</dbReference>
<dbReference type="EMBL" id="JYDS01000429">
    <property type="protein sequence ID" value="KRZ06919.1"/>
    <property type="molecule type" value="Genomic_DNA"/>
</dbReference>
<gene>
    <name evidence="1" type="primary">RPT5B</name>
    <name evidence="1" type="ORF">T4B_1924</name>
</gene>
<proteinExistence type="predicted"/>
<dbReference type="Gene3D" id="2.40.50.140">
    <property type="entry name" value="Nucleic acid-binding proteins"/>
    <property type="match status" value="1"/>
</dbReference>
<name>A0A0V1H8K3_TRIPS</name>
<reference evidence="1 2" key="1">
    <citation type="submission" date="2015-01" db="EMBL/GenBank/DDBJ databases">
        <title>Evolution of Trichinella species and genotypes.</title>
        <authorList>
            <person name="Korhonen P.K."/>
            <person name="Edoardo P."/>
            <person name="Giuseppe L.R."/>
            <person name="Gasser R.B."/>
        </authorList>
    </citation>
    <scope>NUCLEOTIDE SEQUENCE [LARGE SCALE GENOMIC DNA]</scope>
    <source>
        <strain evidence="1">ISS588</strain>
    </source>
</reference>
<accession>A0A0V1H8K3</accession>
<evidence type="ECO:0000313" key="2">
    <source>
        <dbReference type="Proteomes" id="UP000054805"/>
    </source>
</evidence>
<evidence type="ECO:0000313" key="1">
    <source>
        <dbReference type="EMBL" id="KRZ06919.1"/>
    </source>
</evidence>
<sequence>MKKKRIWKMNNVEMIKSELRKYKHLPYIVCTISEILKEKDAVGAENVTNTDKLDSADEQNYGDELIVVKALSRFTIMVPNAGFMKPGVLKVGDLVAISRKKLKLVELLPSEYDPRVKRERKQQSQPSIKTSFGKRASAVVGWRYVRWYVGCIAALLCARQYL</sequence>
<dbReference type="GO" id="GO:0006508">
    <property type="term" value="P:proteolysis"/>
    <property type="evidence" value="ECO:0007669"/>
    <property type="project" value="UniProtKB-KW"/>
</dbReference>
<keyword evidence="2" id="KW-1185">Reference proteome</keyword>
<organism evidence="1 2">
    <name type="scientific">Trichinella pseudospiralis</name>
    <name type="common">Parasitic roundworm</name>
    <dbReference type="NCBI Taxonomy" id="6337"/>
    <lineage>
        <taxon>Eukaryota</taxon>
        <taxon>Metazoa</taxon>
        <taxon>Ecdysozoa</taxon>
        <taxon>Nematoda</taxon>
        <taxon>Enoplea</taxon>
        <taxon>Dorylaimia</taxon>
        <taxon>Trichinellida</taxon>
        <taxon>Trichinellidae</taxon>
        <taxon>Trichinella</taxon>
    </lineage>
</organism>
<dbReference type="GO" id="GO:0008233">
    <property type="term" value="F:peptidase activity"/>
    <property type="evidence" value="ECO:0007669"/>
    <property type="project" value="UniProtKB-KW"/>
</dbReference>
<keyword evidence="1" id="KW-0378">Hydrolase</keyword>
<comment type="caution">
    <text evidence="1">The sequence shown here is derived from an EMBL/GenBank/DDBJ whole genome shotgun (WGS) entry which is preliminary data.</text>
</comment>